<dbReference type="CDD" id="cd00672">
    <property type="entry name" value="CysRS_core"/>
    <property type="match status" value="1"/>
</dbReference>
<accession>A0A1I9G7K9</accession>
<dbReference type="InterPro" id="IPR009080">
    <property type="entry name" value="tRNAsynth_Ia_anticodon-bd"/>
</dbReference>
<dbReference type="InterPro" id="IPR024909">
    <property type="entry name" value="Cys-tRNA/MSH_ligase"/>
</dbReference>
<keyword evidence="6" id="KW-0862">Zinc</keyword>
<gene>
    <name evidence="15" type="primary">Bm6337</name>
    <name evidence="15" type="ORF">BM_Bm6337</name>
</gene>
<dbReference type="InterPro" id="IPR015803">
    <property type="entry name" value="Cys-tRNA-ligase"/>
</dbReference>
<name>A0A1I9G7K9_BRUMA</name>
<dbReference type="Pfam" id="PF01406">
    <property type="entry name" value="tRNA-synt_1e"/>
    <property type="match status" value="1"/>
</dbReference>
<evidence type="ECO:0000256" key="10">
    <source>
        <dbReference type="ARBA" id="ARBA00031499"/>
    </source>
</evidence>
<keyword evidence="8" id="KW-0648">Protein biosynthesis</keyword>
<evidence type="ECO:0000256" key="1">
    <source>
        <dbReference type="ARBA" id="ARBA00001947"/>
    </source>
</evidence>
<evidence type="ECO:0000256" key="12">
    <source>
        <dbReference type="SAM" id="Coils"/>
    </source>
</evidence>
<dbReference type="GO" id="GO:0005737">
    <property type="term" value="C:cytoplasm"/>
    <property type="evidence" value="ECO:0007669"/>
    <property type="project" value="TreeGrafter"/>
</dbReference>
<evidence type="ECO:0000256" key="4">
    <source>
        <dbReference type="ARBA" id="ARBA00022723"/>
    </source>
</evidence>
<keyword evidence="12" id="KW-0175">Coiled coil</keyword>
<dbReference type="Gene3D" id="3.40.50.620">
    <property type="entry name" value="HUPs"/>
    <property type="match status" value="1"/>
</dbReference>
<dbReference type="EMBL" id="LN857003">
    <property type="protein sequence ID" value="CDQ04838.2"/>
    <property type="molecule type" value="Genomic_DNA"/>
</dbReference>
<dbReference type="NCBIfam" id="TIGR00435">
    <property type="entry name" value="cysS"/>
    <property type="match status" value="1"/>
</dbReference>
<evidence type="ECO:0000256" key="7">
    <source>
        <dbReference type="ARBA" id="ARBA00022840"/>
    </source>
</evidence>
<evidence type="ECO:0000256" key="2">
    <source>
        <dbReference type="ARBA" id="ARBA00012832"/>
    </source>
</evidence>
<dbReference type="HAMAP" id="MF_00041">
    <property type="entry name" value="Cys_tRNA_synth"/>
    <property type="match status" value="1"/>
</dbReference>
<dbReference type="GO" id="GO:0006423">
    <property type="term" value="P:cysteinyl-tRNA aminoacylation"/>
    <property type="evidence" value="ECO:0007669"/>
    <property type="project" value="InterPro"/>
</dbReference>
<keyword evidence="3" id="KW-0436">Ligase</keyword>
<dbReference type="SUPFAM" id="SSF47323">
    <property type="entry name" value="Anticodon-binding domain of a subclass of class I aminoacyl-tRNA synthetases"/>
    <property type="match status" value="1"/>
</dbReference>
<feature type="coiled-coil region" evidence="12">
    <location>
        <begin position="668"/>
        <end position="699"/>
    </location>
</feature>
<proteinExistence type="inferred from homology"/>
<dbReference type="InterPro" id="IPR014729">
    <property type="entry name" value="Rossmann-like_a/b/a_fold"/>
</dbReference>
<keyword evidence="5" id="KW-0547">Nucleotide-binding</keyword>
<evidence type="ECO:0000256" key="3">
    <source>
        <dbReference type="ARBA" id="ARBA00022598"/>
    </source>
</evidence>
<feature type="coiled-coil region" evidence="12">
    <location>
        <begin position="912"/>
        <end position="951"/>
    </location>
</feature>
<sequence length="961" mass="110945">MTMVDGTEAVSSVIDSGRRPQKTWKPPAAGTPPQLCLYNSFTRKKELFVPLNPKQVKWYICGPTVYDSSHIGHARAYLSFDILRRVLQDYFGYDIQYIMNITDIDDKIIKRARQLYLLENYTSGKFGELSMTKVIKDTLSALDKFKNKCIDETDPDKKNMLADMCASVNVAVKKLECSLLQSEQQETEKSKNELLHAAKDVLSDWLDSLYKHTVNDLAVFDRLAKKYENEFLCDMASLNVLPPTVLTRVSEYIPEIIAYVEKIINNGYGYVTKDGSVYFDTVKFDNSEKHSYCKLVPEAFADNEQLMKNMRESEGDLSMGNLENKRNVTDFALWKASKDGEPYWNSPWGKGRPGWHIECSAMSSKICGTSLDIHAGGFDLKFPHHDNEIAQVEAYYDIENWVNYFLHCGSLRIAGLKMSKSLKNFITIREALKHYSARQLRILFLMHNWNDVLDYSAASMERALQFEKISNEFFLLVKDYLRKYYKPNNSESYQKYNDEELLLVNNFCKIKTEINIALCDSVDTRTVVEKLRELIAIGNAYFIEMEKKEDSVPNCLLLRNIALYMTSLLKIFGVIPQNVEIGFPIEHNGISNHDISITSKEEMLMPYLTALVDFRENVRKVAREQKIIGILEECDKLRDEVLPELGVRLEDRNEQTCVKLVDRETLLREQEQKKAIEAAKEEEKYRKQYEKAEKEASKRIPPWEMFKQGKEAGKFLKYDDKGIPTHLANGEEISKKQRKKLEKLYDIQQKNYEQPMFSSEFPSDPSQFIDFAQLSETEDISSEESKSETNQITNSPHLGFSDIYDPFGHTNLELSLSSDMDTYRSFWRDANEELKMSNDNLRYPSIRDAQNETSSSLNLNSDDIITYMHLPGSQQSAIFHQLALSSDDTSSQSATGEQSNIDNKYSDYLNILDYKENAYKESETEISKKQRKKLEKLYDIQQKNYEQVAHELVSNEVATSE</sequence>
<dbReference type="PRINTS" id="PR00983">
    <property type="entry name" value="TRNASYNTHCYS"/>
</dbReference>
<evidence type="ECO:0000256" key="9">
    <source>
        <dbReference type="ARBA" id="ARBA00023146"/>
    </source>
</evidence>
<evidence type="ECO:0000256" key="11">
    <source>
        <dbReference type="ARBA" id="ARBA00039362"/>
    </source>
</evidence>
<dbReference type="AlphaFoldDB" id="A0A1I9G7K9"/>
<keyword evidence="9" id="KW-0030">Aminoacyl-tRNA synthetase</keyword>
<dbReference type="SUPFAM" id="SSF52374">
    <property type="entry name" value="Nucleotidylyl transferase"/>
    <property type="match status" value="1"/>
</dbReference>
<dbReference type="GO" id="GO:0005524">
    <property type="term" value="F:ATP binding"/>
    <property type="evidence" value="ECO:0007669"/>
    <property type="project" value="UniProtKB-KW"/>
</dbReference>
<keyword evidence="4" id="KW-0479">Metal-binding</keyword>
<dbReference type="GO" id="GO:0004817">
    <property type="term" value="F:cysteine-tRNA ligase activity"/>
    <property type="evidence" value="ECO:0007669"/>
    <property type="project" value="UniProtKB-EC"/>
</dbReference>
<dbReference type="PANTHER" id="PTHR10890">
    <property type="entry name" value="CYSTEINYL-TRNA SYNTHETASE"/>
    <property type="match status" value="1"/>
</dbReference>
<evidence type="ECO:0000256" key="13">
    <source>
        <dbReference type="SAM" id="MobiDB-lite"/>
    </source>
</evidence>
<evidence type="ECO:0000256" key="6">
    <source>
        <dbReference type="ARBA" id="ARBA00022833"/>
    </source>
</evidence>
<dbReference type="InterPro" id="IPR032678">
    <property type="entry name" value="tRNA-synt_1_cat_dom"/>
</dbReference>
<evidence type="ECO:0000259" key="14">
    <source>
        <dbReference type="Pfam" id="PF01406"/>
    </source>
</evidence>
<reference evidence="15" key="2">
    <citation type="submission" date="2012-12" db="EMBL/GenBank/DDBJ databases">
        <authorList>
            <consortium name="WormBase Consortium"/>
            <person name="Ghedin E."/>
            <person name="Paulini M."/>
        </authorList>
    </citation>
    <scope>NUCLEOTIDE SEQUENCE</scope>
    <source>
        <strain evidence="15">FR3</strain>
    </source>
</reference>
<evidence type="ECO:0000256" key="5">
    <source>
        <dbReference type="ARBA" id="ARBA00022741"/>
    </source>
</evidence>
<feature type="domain" description="tRNA synthetases class I catalytic" evidence="14">
    <location>
        <begin position="48"/>
        <end position="463"/>
    </location>
</feature>
<evidence type="ECO:0000313" key="15">
    <source>
        <dbReference type="EMBL" id="CDQ04838.2"/>
    </source>
</evidence>
<feature type="region of interest" description="Disordered" evidence="13">
    <location>
        <begin position="1"/>
        <end position="28"/>
    </location>
</feature>
<reference evidence="15" key="1">
    <citation type="journal article" date="2007" name="Science">
        <title>Draft genome of the filarial nematode parasite Brugia malayi.</title>
        <authorList>
            <person name="Ghedin E."/>
            <person name="Wang S."/>
            <person name="Spiro D."/>
            <person name="Caler E."/>
            <person name="Zhao Q."/>
            <person name="Crabtree J."/>
            <person name="Allen J.E."/>
            <person name="Delcher A.L."/>
            <person name="Guiliano D.B."/>
            <person name="Miranda-Saavedra D."/>
            <person name="Angiuoli S.V."/>
            <person name="Creasy T."/>
            <person name="Amedeo P."/>
            <person name="Haas B."/>
            <person name="El-Sayed N.M."/>
            <person name="Wortman J.R."/>
            <person name="Feldblyum T."/>
            <person name="Tallon L."/>
            <person name="Schatz M."/>
            <person name="Shumway M."/>
            <person name="Koo H."/>
            <person name="Salzberg S.L."/>
            <person name="Schobel S."/>
            <person name="Pertea M."/>
            <person name="Pop M."/>
            <person name="White O."/>
            <person name="Barton G.J."/>
            <person name="Carlow C.K."/>
            <person name="Crawford M.J."/>
            <person name="Daub J."/>
            <person name="Dimmic M.W."/>
            <person name="Estes C.F."/>
            <person name="Foster J.M."/>
            <person name="Ganatra M."/>
            <person name="Gregory W.F."/>
            <person name="Johnson N.M."/>
            <person name="Jin J."/>
            <person name="Komuniecki R."/>
            <person name="Korf I."/>
            <person name="Kumar S."/>
            <person name="Laney S."/>
            <person name="Li B.W."/>
            <person name="Li W."/>
            <person name="Lindblom T.H."/>
            <person name="Lustigman S."/>
            <person name="Ma D."/>
            <person name="Maina C.V."/>
            <person name="Martin D.M."/>
            <person name="McCarter J.P."/>
            <person name="McReynolds L."/>
            <person name="Mitreva M."/>
            <person name="Nutman T.B."/>
            <person name="Parkinson J."/>
            <person name="Peregrin-Alvarez J.M."/>
            <person name="Poole C."/>
            <person name="Ren Q."/>
            <person name="Saunders L."/>
            <person name="Sluder A.E."/>
            <person name="Smith K."/>
            <person name="Stanke M."/>
            <person name="Unnasch T.R."/>
            <person name="Ware J."/>
            <person name="Wei A.D."/>
            <person name="Weil G."/>
            <person name="Williams D.J."/>
            <person name="Zhang Y."/>
            <person name="Williams S.A."/>
            <person name="Fraser-Liggett C."/>
            <person name="Slatko B."/>
            <person name="Blaxter M.L."/>
            <person name="Scott A.L."/>
        </authorList>
    </citation>
    <scope>NUCLEOTIDE SEQUENCE</scope>
    <source>
        <strain evidence="15">FR3</strain>
    </source>
</reference>
<evidence type="ECO:0000256" key="8">
    <source>
        <dbReference type="ARBA" id="ARBA00022917"/>
    </source>
</evidence>
<comment type="cofactor">
    <cofactor evidence="1">
        <name>Zn(2+)</name>
        <dbReference type="ChEBI" id="CHEBI:29105"/>
    </cofactor>
</comment>
<keyword evidence="7" id="KW-0067">ATP-binding</keyword>
<protein>
    <recommendedName>
        <fullName evidence="11">Cysteine--tRNA ligase, cytoplasmic</fullName>
        <ecNumber evidence="2">6.1.1.16</ecNumber>
    </recommendedName>
    <alternativeName>
        <fullName evidence="10">Cysteinyl-tRNA synthetase</fullName>
    </alternativeName>
</protein>
<dbReference type="EC" id="6.1.1.16" evidence="2"/>
<organism evidence="15">
    <name type="scientific">Brugia malayi</name>
    <name type="common">Filarial nematode worm</name>
    <dbReference type="NCBI Taxonomy" id="6279"/>
    <lineage>
        <taxon>Eukaryota</taxon>
        <taxon>Metazoa</taxon>
        <taxon>Ecdysozoa</taxon>
        <taxon>Nematoda</taxon>
        <taxon>Chromadorea</taxon>
        <taxon>Rhabditida</taxon>
        <taxon>Spirurina</taxon>
        <taxon>Spiruromorpha</taxon>
        <taxon>Filarioidea</taxon>
        <taxon>Onchocercidae</taxon>
        <taxon>Brugia</taxon>
    </lineage>
</organism>
<dbReference type="PANTHER" id="PTHR10890:SF3">
    <property type="entry name" value="CYSTEINE--TRNA LIGASE, CYTOPLASMIC"/>
    <property type="match status" value="1"/>
</dbReference>
<feature type="region of interest" description="Disordered" evidence="13">
    <location>
        <begin position="776"/>
        <end position="798"/>
    </location>
</feature>
<dbReference type="GO" id="GO:0046872">
    <property type="term" value="F:metal ion binding"/>
    <property type="evidence" value="ECO:0007669"/>
    <property type="project" value="UniProtKB-KW"/>
</dbReference>